<dbReference type="EMBL" id="LAZR01050593">
    <property type="protein sequence ID" value="KKK87013.1"/>
    <property type="molecule type" value="Genomic_DNA"/>
</dbReference>
<protein>
    <submittedName>
        <fullName evidence="1">Uncharacterized protein</fullName>
    </submittedName>
</protein>
<name>A0A0F8Z016_9ZZZZ</name>
<comment type="caution">
    <text evidence="1">The sequence shown here is derived from an EMBL/GenBank/DDBJ whole genome shotgun (WGS) entry which is preliminary data.</text>
</comment>
<accession>A0A0F8Z016</accession>
<sequence>MYTYTTHVLCKNCGHQLTHRRETAGEPEHYECKGCGAIFSMTGAPFGAVDKLRLPDPGRSS</sequence>
<evidence type="ECO:0000313" key="1">
    <source>
        <dbReference type="EMBL" id="KKK87013.1"/>
    </source>
</evidence>
<reference evidence="1" key="1">
    <citation type="journal article" date="2015" name="Nature">
        <title>Complex archaea that bridge the gap between prokaryotes and eukaryotes.</title>
        <authorList>
            <person name="Spang A."/>
            <person name="Saw J.H."/>
            <person name="Jorgensen S.L."/>
            <person name="Zaremba-Niedzwiedzka K."/>
            <person name="Martijn J."/>
            <person name="Lind A.E."/>
            <person name="van Eijk R."/>
            <person name="Schleper C."/>
            <person name="Guy L."/>
            <person name="Ettema T.J."/>
        </authorList>
    </citation>
    <scope>NUCLEOTIDE SEQUENCE</scope>
</reference>
<proteinExistence type="predicted"/>
<gene>
    <name evidence="1" type="ORF">LCGC14_2757500</name>
</gene>
<organism evidence="1">
    <name type="scientific">marine sediment metagenome</name>
    <dbReference type="NCBI Taxonomy" id="412755"/>
    <lineage>
        <taxon>unclassified sequences</taxon>
        <taxon>metagenomes</taxon>
        <taxon>ecological metagenomes</taxon>
    </lineage>
</organism>
<dbReference type="AlphaFoldDB" id="A0A0F8Z016"/>